<evidence type="ECO:0000256" key="1">
    <source>
        <dbReference type="SAM" id="MobiDB-lite"/>
    </source>
</evidence>
<feature type="domain" description="Rhamnogalacturonase A/B/Epimerase-like pectate lyase" evidence="2">
    <location>
        <begin position="80"/>
        <end position="319"/>
    </location>
</feature>
<dbReference type="SUPFAM" id="SSF51126">
    <property type="entry name" value="Pectin lyase-like"/>
    <property type="match status" value="2"/>
</dbReference>
<feature type="region of interest" description="Disordered" evidence="1">
    <location>
        <begin position="1078"/>
        <end position="1115"/>
    </location>
</feature>
<feature type="domain" description="Rhamnogalacturonase A/B/Epimerase-like pectate lyase" evidence="2">
    <location>
        <begin position="452"/>
        <end position="516"/>
    </location>
</feature>
<feature type="compositionally biased region" description="Polar residues" evidence="1">
    <location>
        <begin position="1028"/>
        <end position="1039"/>
    </location>
</feature>
<gene>
    <name evidence="3" type="ORF">D6D24_03049</name>
</gene>
<dbReference type="PANTHER" id="PTHR33928">
    <property type="entry name" value="POLYGALACTURONASE QRT3"/>
    <property type="match status" value="1"/>
</dbReference>
<proteinExistence type="predicted"/>
<evidence type="ECO:0000313" key="4">
    <source>
        <dbReference type="Proteomes" id="UP000308014"/>
    </source>
</evidence>
<feature type="region of interest" description="Disordered" evidence="1">
    <location>
        <begin position="1688"/>
        <end position="1760"/>
    </location>
</feature>
<name>A0A4S8W1X6_AURPU</name>
<dbReference type="Pfam" id="PF12708">
    <property type="entry name" value="Pect-lyase_RHGA_epim"/>
    <property type="match status" value="2"/>
</dbReference>
<dbReference type="InterPro" id="IPR011050">
    <property type="entry name" value="Pectin_lyase_fold/virulence"/>
</dbReference>
<dbReference type="InterPro" id="IPR024535">
    <property type="entry name" value="RHGA/B-epi-like_pectate_lyase"/>
</dbReference>
<accession>A0A4S8W1X6</accession>
<reference evidence="3 4" key="1">
    <citation type="submission" date="2018-10" db="EMBL/GenBank/DDBJ databases">
        <title>Fifty Aureobasidium pullulans genomes reveal a recombining polyextremotolerant generalist.</title>
        <authorList>
            <person name="Gostincar C."/>
            <person name="Turk M."/>
            <person name="Zajc J."/>
            <person name="Gunde-Cimerman N."/>
        </authorList>
    </citation>
    <scope>NUCLEOTIDE SEQUENCE [LARGE SCALE GENOMIC DNA]</scope>
    <source>
        <strain evidence="3 4">EXF-11318</strain>
    </source>
</reference>
<feature type="region of interest" description="Disordered" evidence="1">
    <location>
        <begin position="966"/>
        <end position="1043"/>
    </location>
</feature>
<dbReference type="GO" id="GO:0004650">
    <property type="term" value="F:polygalacturonase activity"/>
    <property type="evidence" value="ECO:0007669"/>
    <property type="project" value="InterPro"/>
</dbReference>
<feature type="compositionally biased region" description="Pro residues" evidence="1">
    <location>
        <begin position="1084"/>
        <end position="1096"/>
    </location>
</feature>
<feature type="compositionally biased region" description="Low complexity" evidence="1">
    <location>
        <begin position="997"/>
        <end position="1021"/>
    </location>
</feature>
<organism evidence="3 4">
    <name type="scientific">Aureobasidium pullulans</name>
    <name type="common">Black yeast</name>
    <name type="synonym">Pullularia pullulans</name>
    <dbReference type="NCBI Taxonomy" id="5580"/>
    <lineage>
        <taxon>Eukaryota</taxon>
        <taxon>Fungi</taxon>
        <taxon>Dikarya</taxon>
        <taxon>Ascomycota</taxon>
        <taxon>Pezizomycotina</taxon>
        <taxon>Dothideomycetes</taxon>
        <taxon>Dothideomycetidae</taxon>
        <taxon>Dothideales</taxon>
        <taxon>Saccotheciaceae</taxon>
        <taxon>Aureobasidium</taxon>
    </lineage>
</organism>
<dbReference type="EMBL" id="QZAJ01000073">
    <property type="protein sequence ID" value="THW19019.1"/>
    <property type="molecule type" value="Genomic_DNA"/>
</dbReference>
<feature type="compositionally biased region" description="Polar residues" evidence="1">
    <location>
        <begin position="1688"/>
        <end position="1700"/>
    </location>
</feature>
<dbReference type="GO" id="GO:0016829">
    <property type="term" value="F:lyase activity"/>
    <property type="evidence" value="ECO:0007669"/>
    <property type="project" value="UniProtKB-KW"/>
</dbReference>
<protein>
    <submittedName>
        <fullName evidence="3">Pectin lyase-like protein</fullName>
    </submittedName>
</protein>
<dbReference type="CDD" id="cd23668">
    <property type="entry name" value="GH55_beta13glucanase-like"/>
    <property type="match status" value="1"/>
</dbReference>
<feature type="compositionally biased region" description="Low complexity" evidence="1">
    <location>
        <begin position="1702"/>
        <end position="1728"/>
    </location>
</feature>
<dbReference type="InterPro" id="IPR012334">
    <property type="entry name" value="Pectin_lyas_fold"/>
</dbReference>
<sequence>MVDNQGNTFGAAPDKGVLNGPVTSIFNDLNRTISNGTDAAGKTLDHTLNSVLNRRASGYWLAEMGDQGQMPYAPSGYKFFRDVTEYGAVGDGITDDTAAINRAVSDGDRCGEGCGSTSVLGALVYFPPGTYLVTTPIIQYYYTQFVGNPQDPPTIKGSTNFSGIALIDTDVYIPKANGYEWYINQNQFYRQIRNFIIDLTQMPNDIVQGDQTYVPCGIHWQVAQATSLQNIVFNMPVSGQVVNSGSNGTKAVGIFQENGSGGFVSDLTFNYGNIGYRAGSQQMTARNLVFNSCLTAVSSIWNWGWVWQSITVNNCYQAFDCSNFGGIDGQGTGSMSIIDSHFNSVPYAIALTAGGPYPALYLDNLLVDGPNSHQIVFYSGHADSLLEVTQGDSLTVNGWAMGHRFQDINDEGNNTHGYISPNPKRPSSLNSNNNLFAVSRPQYASLGSGDVVNVLSKGVKNDGTGDQTSLINSILSSSVGSLVFFPAGVYIVKGTVEVPVGSKIVGSAWSQIMASGSYFEDETDPKVMFRVGKPGDSGTVELSDLMFTVQGATAGAILVEWNVKATSQGSAGMWDCHFRVGGAAKSRLQFKDCPKGASDVDPKCIAASLLMHVTKQSSGYFENIWGWTADHDLDLPVEGNTTTSTQLNVYAGRGFLIESQGPSWFYGSSVEHNVLYQYQLVGAKDIYLGCMQTETPYFQPNPPATKPFTIGKFTEDPTYPMCDGSQDNCEEAYALRILNSTNIFVYGAGLYSFFFDFTQGCLTTESCQQRLVETSYSQGVWVLNLFTKGAIEVASPLGGILPVYSNDTQEQYTTEVSVWTPLGDKGADIGGYVPGNSSDGVTTDGNNTYVFIDPSVWTEEDPTIQCQPPCTFILPPFQLSTTTTITFPLYTTSLNVAWTTTVTYTDTSGRKTSSKTVTRTVQTTTLTIPAVTTTAIPYWEVPFPNPTAKDPNNTVIYVTESIQPSPFVITDDPNPERKSGVTHPLNTRTITPPPYPYSFTTPNQEPTPTNRPSSTTTSSSSGGAVVTHRTSSHTPTLVTIHTGRPSPTCRSLFGCGTRCKLFCHGPCLLNCTPHNTDWPDSNDPEPPTPPPGPPPGGEECQEGDESCGDDEEEDEKCDASLSTSTGLCANGNFPFYNPSSGTVDCGVDSGLLDLLGGDDAIFSCQRVADEDPASSEDLISAAQSCCDSGDSWQPLGKRSDGLNMFGLLPRAPKPKAACPNPPAVPYYKANPPFNGICHRTYTCDGDPVTGFPNVCANARSAISSRGRTSVLTYKANAEFHDTEVWAQGKYGWKGSVSVDYANRIRNGDEFPKTGWGLIGCEIEEYPFGSGHPTKSKPRTNVMNTRSVNRLIYRSENGGAGRDLSNFYRTAGNDAQTALGIGPGLSPFELAEGLIYCVDFKNTPTTNDDAGYLLDSTAHNRCAEPYGIEFTLANQGYTGPLPPRIIRYQLWDPWFDVVAGRKTQKVVKRVPNEPDQLMDLPPQYCLHPSPGTKIWNEALGGWANDDSNGVEYGEGSPRSDPGVNGINLRCFDVPGGNPVKRDLAASSNETTLNKNTWETRDEQQHGQDSSSSGLDGRVVQHLRSLIGLAANKLGNWHSGLAKSGVQVSSRRRTDDQPRIKGRQAVANALGLGSGGSFTDGSVYKHFVCPNDDYDPCANGDSGCDSSYAMGQYADSDYVSLDSKVYTGPTSGLWTSTGTASGPTKESSTTKKTSSIPISVVTITTTLPTPTHTPPPPTTTTTYITVDKPPPHTTADVPPPPTTTPPIFSYNDDEYPGEFEFYFHSQQQLGPNHEPIKLITGLAGFERPEGTDWEVCRMNGINLVSEKETYVGDAEVPEMKSSIATVRAYGDTCSYAETQNEHDADEGDVVGNLTCPKLGDATCIKGTDHATACYTVFFTSLVLCSWN</sequence>
<comment type="caution">
    <text evidence="3">The sequence shown here is derived from an EMBL/GenBank/DDBJ whole genome shotgun (WGS) entry which is preliminary data.</text>
</comment>
<feature type="compositionally biased region" description="Polar residues" evidence="1">
    <location>
        <begin position="1544"/>
        <end position="1555"/>
    </location>
</feature>
<feature type="compositionally biased region" description="Acidic residues" evidence="1">
    <location>
        <begin position="1099"/>
        <end position="1115"/>
    </location>
</feature>
<dbReference type="Proteomes" id="UP000308014">
    <property type="component" value="Unassembled WGS sequence"/>
</dbReference>
<evidence type="ECO:0000259" key="2">
    <source>
        <dbReference type="Pfam" id="PF12708"/>
    </source>
</evidence>
<dbReference type="InterPro" id="IPR039279">
    <property type="entry name" value="QRT3-like"/>
</dbReference>
<dbReference type="PANTHER" id="PTHR33928:SF2">
    <property type="entry name" value="PECTATE LYASE SUPERFAMILY PROTEIN DOMAIN-CONTAINING PROTEIN-RELATED"/>
    <property type="match status" value="1"/>
</dbReference>
<evidence type="ECO:0000313" key="3">
    <source>
        <dbReference type="EMBL" id="THW19019.1"/>
    </source>
</evidence>
<dbReference type="Gene3D" id="2.160.20.10">
    <property type="entry name" value="Single-stranded right-handed beta-helix, Pectin lyase-like"/>
    <property type="match status" value="2"/>
</dbReference>
<feature type="region of interest" description="Disordered" evidence="1">
    <location>
        <begin position="1537"/>
        <end position="1574"/>
    </location>
</feature>
<keyword evidence="3" id="KW-0456">Lyase</keyword>